<dbReference type="EMBL" id="CM017653">
    <property type="protein sequence ID" value="TYI83429.1"/>
    <property type="molecule type" value="Genomic_DNA"/>
</dbReference>
<gene>
    <name evidence="1" type="ORF">E1A91_D05G292400v1</name>
</gene>
<organism evidence="1 2">
    <name type="scientific">Gossypium mustelinum</name>
    <name type="common">Cotton</name>
    <name type="synonym">Gossypium caicoense</name>
    <dbReference type="NCBI Taxonomy" id="34275"/>
    <lineage>
        <taxon>Eukaryota</taxon>
        <taxon>Viridiplantae</taxon>
        <taxon>Streptophyta</taxon>
        <taxon>Embryophyta</taxon>
        <taxon>Tracheophyta</taxon>
        <taxon>Spermatophyta</taxon>
        <taxon>Magnoliopsida</taxon>
        <taxon>eudicotyledons</taxon>
        <taxon>Gunneridae</taxon>
        <taxon>Pentapetalae</taxon>
        <taxon>rosids</taxon>
        <taxon>malvids</taxon>
        <taxon>Malvales</taxon>
        <taxon>Malvaceae</taxon>
        <taxon>Malvoideae</taxon>
        <taxon>Gossypium</taxon>
    </lineage>
</organism>
<accession>A0A5D2V2E8</accession>
<keyword evidence="2" id="KW-1185">Reference proteome</keyword>
<evidence type="ECO:0000313" key="2">
    <source>
        <dbReference type="Proteomes" id="UP000323597"/>
    </source>
</evidence>
<protein>
    <submittedName>
        <fullName evidence="1">Uncharacterized protein</fullName>
    </submittedName>
</protein>
<name>A0A5D2V2E8_GOSMU</name>
<dbReference type="AlphaFoldDB" id="A0A5D2V2E8"/>
<dbReference type="EMBL" id="CM017653">
    <property type="protein sequence ID" value="TYI83430.1"/>
    <property type="molecule type" value="Genomic_DNA"/>
</dbReference>
<evidence type="ECO:0000313" key="1">
    <source>
        <dbReference type="EMBL" id="TYI83430.1"/>
    </source>
</evidence>
<reference evidence="1 2" key="1">
    <citation type="submission" date="2019-07" db="EMBL/GenBank/DDBJ databases">
        <title>WGS assembly of Gossypium mustelinum.</title>
        <authorList>
            <person name="Chen Z.J."/>
            <person name="Sreedasyam A."/>
            <person name="Ando A."/>
            <person name="Song Q."/>
            <person name="De L."/>
            <person name="Hulse-Kemp A."/>
            <person name="Ding M."/>
            <person name="Ye W."/>
            <person name="Kirkbride R."/>
            <person name="Jenkins J."/>
            <person name="Plott C."/>
            <person name="Lovell J."/>
            <person name="Lin Y.-M."/>
            <person name="Vaughn R."/>
            <person name="Liu B."/>
            <person name="Li W."/>
            <person name="Simpson S."/>
            <person name="Scheffler B."/>
            <person name="Saski C."/>
            <person name="Grover C."/>
            <person name="Hu G."/>
            <person name="Conover J."/>
            <person name="Carlson J."/>
            <person name="Shu S."/>
            <person name="Boston L."/>
            <person name="Williams M."/>
            <person name="Peterson D."/>
            <person name="Mcgee K."/>
            <person name="Jones D."/>
            <person name="Wendel J."/>
            <person name="Stelly D."/>
            <person name="Grimwood J."/>
            <person name="Schmutz J."/>
        </authorList>
    </citation>
    <scope>NUCLEOTIDE SEQUENCE [LARGE SCALE GENOMIC DNA]</scope>
    <source>
        <strain evidence="1">1408120.09</strain>
    </source>
</reference>
<proteinExistence type="predicted"/>
<dbReference type="Proteomes" id="UP000323597">
    <property type="component" value="Chromosome D05"/>
</dbReference>
<sequence length="41" mass="4606">MDGDKVWLVLVDFEEIENSGDDGMTVISLFNKMLCGGNYHL</sequence>